<dbReference type="GO" id="GO:0012505">
    <property type="term" value="C:endomembrane system"/>
    <property type="evidence" value="ECO:0007669"/>
    <property type="project" value="UniProtKB-SubCell"/>
</dbReference>
<keyword evidence="2 5" id="KW-0812">Transmembrane</keyword>
<evidence type="ECO:0000256" key="5">
    <source>
        <dbReference type="SAM" id="Phobius"/>
    </source>
</evidence>
<proteinExistence type="predicted"/>
<dbReference type="Proteomes" id="UP000650511">
    <property type="component" value="Unassembled WGS sequence"/>
</dbReference>
<reference evidence="7" key="1">
    <citation type="journal article" date="2014" name="Int. J. Syst. Evol. Microbiol.">
        <title>Complete genome sequence of Corynebacterium casei LMG S-19264T (=DSM 44701T), isolated from a smear-ripened cheese.</title>
        <authorList>
            <consortium name="US DOE Joint Genome Institute (JGI-PGF)"/>
            <person name="Walter F."/>
            <person name="Albersmeier A."/>
            <person name="Kalinowski J."/>
            <person name="Ruckert C."/>
        </authorList>
    </citation>
    <scope>NUCLEOTIDE SEQUENCE</scope>
    <source>
        <strain evidence="7">CGMCC 1.14988</strain>
    </source>
</reference>
<protein>
    <recommendedName>
        <fullName evidence="6">DUF202 domain-containing protein</fullName>
    </recommendedName>
</protein>
<dbReference type="RefSeq" id="WP_130648459.1">
    <property type="nucleotide sequence ID" value="NZ_BMHA01000005.1"/>
</dbReference>
<feature type="domain" description="DUF202" evidence="6">
    <location>
        <begin position="6"/>
        <end position="64"/>
    </location>
</feature>
<dbReference type="InterPro" id="IPR003807">
    <property type="entry name" value="DUF202"/>
</dbReference>
<comment type="caution">
    <text evidence="7">The sequence shown here is derived from an EMBL/GenBank/DDBJ whole genome shotgun (WGS) entry which is preliminary data.</text>
</comment>
<feature type="transmembrane region" description="Helical" evidence="5">
    <location>
        <begin position="42"/>
        <end position="63"/>
    </location>
</feature>
<feature type="transmembrane region" description="Helical" evidence="5">
    <location>
        <begin position="84"/>
        <end position="104"/>
    </location>
</feature>
<reference evidence="7" key="2">
    <citation type="submission" date="2020-09" db="EMBL/GenBank/DDBJ databases">
        <authorList>
            <person name="Sun Q."/>
            <person name="Zhou Y."/>
        </authorList>
    </citation>
    <scope>NUCLEOTIDE SEQUENCE</scope>
    <source>
        <strain evidence="7">CGMCC 1.14988</strain>
    </source>
</reference>
<keyword evidence="4 5" id="KW-0472">Membrane</keyword>
<comment type="subcellular location">
    <subcellularLocation>
        <location evidence="1">Endomembrane system</location>
        <topology evidence="1">Multi-pass membrane protein</topology>
    </subcellularLocation>
</comment>
<evidence type="ECO:0000259" key="6">
    <source>
        <dbReference type="Pfam" id="PF02656"/>
    </source>
</evidence>
<evidence type="ECO:0000256" key="1">
    <source>
        <dbReference type="ARBA" id="ARBA00004127"/>
    </source>
</evidence>
<name>A0A8J3ETG9_9ACTN</name>
<gene>
    <name evidence="7" type="ORF">GCM10011354_14880</name>
</gene>
<sequence>MSDGPPGLQAERTGLAWSRTGLATGAGALTLARLASLRGAPVLAAIGLLVAVLALAVLVEGGVRGKRRTDWLLDQGGARALPRAAIGLVAAVVGLAGSGLLLVVGTG</sequence>
<keyword evidence="3 5" id="KW-1133">Transmembrane helix</keyword>
<dbReference type="AlphaFoldDB" id="A0A8J3ETG9"/>
<evidence type="ECO:0000256" key="3">
    <source>
        <dbReference type="ARBA" id="ARBA00022989"/>
    </source>
</evidence>
<dbReference type="Pfam" id="PF02656">
    <property type="entry name" value="DUF202"/>
    <property type="match status" value="1"/>
</dbReference>
<accession>A0A8J3ETG9</accession>
<dbReference type="EMBL" id="BMHA01000005">
    <property type="protein sequence ID" value="GGI05597.1"/>
    <property type="molecule type" value="Genomic_DNA"/>
</dbReference>
<keyword evidence="8" id="KW-1185">Reference proteome</keyword>
<evidence type="ECO:0000313" key="8">
    <source>
        <dbReference type="Proteomes" id="UP000650511"/>
    </source>
</evidence>
<evidence type="ECO:0000256" key="2">
    <source>
        <dbReference type="ARBA" id="ARBA00022692"/>
    </source>
</evidence>
<evidence type="ECO:0000313" key="7">
    <source>
        <dbReference type="EMBL" id="GGI05597.1"/>
    </source>
</evidence>
<organism evidence="7 8">
    <name type="scientific">Egicoccus halophilus</name>
    <dbReference type="NCBI Taxonomy" id="1670830"/>
    <lineage>
        <taxon>Bacteria</taxon>
        <taxon>Bacillati</taxon>
        <taxon>Actinomycetota</taxon>
        <taxon>Nitriliruptoria</taxon>
        <taxon>Egicoccales</taxon>
        <taxon>Egicoccaceae</taxon>
        <taxon>Egicoccus</taxon>
    </lineage>
</organism>
<evidence type="ECO:0000256" key="4">
    <source>
        <dbReference type="ARBA" id="ARBA00023136"/>
    </source>
</evidence>